<dbReference type="GO" id="GO:0009277">
    <property type="term" value="C:fungal-type cell wall"/>
    <property type="evidence" value="ECO:0007669"/>
    <property type="project" value="TreeGrafter"/>
</dbReference>
<dbReference type="GO" id="GO:0071555">
    <property type="term" value="P:cell wall organization"/>
    <property type="evidence" value="ECO:0007669"/>
    <property type="project" value="TreeGrafter"/>
</dbReference>
<dbReference type="GO" id="GO:0005576">
    <property type="term" value="C:extracellular region"/>
    <property type="evidence" value="ECO:0007669"/>
    <property type="project" value="TreeGrafter"/>
</dbReference>
<evidence type="ECO:0000256" key="1">
    <source>
        <dbReference type="ARBA" id="ARBA00000382"/>
    </source>
</evidence>
<comment type="catalytic activity">
    <reaction evidence="1">
        <text>Hydrolysis of (1-&gt;3)-beta-D-glucosidic linkages in (1-&gt;3)-beta-D-glucans.</text>
        <dbReference type="EC" id="3.2.1.39"/>
    </reaction>
</comment>
<feature type="chain" id="PRO_5034393661" description="glucan endo-1,3-beta-D-glucosidase" evidence="6">
    <location>
        <begin position="23"/>
        <end position="396"/>
    </location>
</feature>
<gene>
    <name evidence="7" type="ORF">IMSHALPRED_001187</name>
</gene>
<dbReference type="EMBL" id="CAJPDT010000114">
    <property type="protein sequence ID" value="CAF9939052.1"/>
    <property type="molecule type" value="Genomic_DNA"/>
</dbReference>
<dbReference type="OrthoDB" id="77201at2759"/>
<dbReference type="AlphaFoldDB" id="A0A8H3J1M4"/>
<dbReference type="Gene3D" id="3.20.20.80">
    <property type="entry name" value="Glycosidases"/>
    <property type="match status" value="1"/>
</dbReference>
<dbReference type="GO" id="GO:0042973">
    <property type="term" value="F:glucan endo-1,3-beta-D-glucosidase activity"/>
    <property type="evidence" value="ECO:0007669"/>
    <property type="project" value="UniProtKB-EC"/>
</dbReference>
<name>A0A8H3J1M4_9LECA</name>
<dbReference type="GO" id="GO:0009986">
    <property type="term" value="C:cell surface"/>
    <property type="evidence" value="ECO:0007669"/>
    <property type="project" value="TreeGrafter"/>
</dbReference>
<dbReference type="SUPFAM" id="SSF51445">
    <property type="entry name" value="(Trans)glycosidases"/>
    <property type="match status" value="1"/>
</dbReference>
<feature type="signal peptide" evidence="6">
    <location>
        <begin position="1"/>
        <end position="22"/>
    </location>
</feature>
<reference evidence="7" key="1">
    <citation type="submission" date="2021-03" db="EMBL/GenBank/DDBJ databases">
        <authorList>
            <person name="Tagirdzhanova G."/>
        </authorList>
    </citation>
    <scope>NUCLEOTIDE SEQUENCE</scope>
</reference>
<evidence type="ECO:0000256" key="2">
    <source>
        <dbReference type="ARBA" id="ARBA00004196"/>
    </source>
</evidence>
<evidence type="ECO:0000256" key="4">
    <source>
        <dbReference type="ARBA" id="ARBA00012780"/>
    </source>
</evidence>
<evidence type="ECO:0000256" key="6">
    <source>
        <dbReference type="SAM" id="SignalP"/>
    </source>
</evidence>
<proteinExistence type="inferred from homology"/>
<keyword evidence="8" id="KW-1185">Reference proteome</keyword>
<comment type="similarity">
    <text evidence="3">Belongs to the glycosyl hydrolase 17 family.</text>
</comment>
<sequence length="396" mass="41861">MITSRILAVLPFIIAYQSTVSATTTSTVYELSNNTKPDIHGIQLGFNYAATLIEGSTFASQFTSASSLSGTNGAFKSARLYSMINSTTGGLISAIEDAITTNTTLLLGLFASQGDTNFTKETSALDTAITNYGSKFTDLIYGISVGSEDLYRTSDNGADGVGDSVANLQKYIGWTRQVLAKHSLSKPVGHVDTWEMWLDQKYGQQLLPNVDFVGMDNYPYWEYVAENQSAANMTGTYEQVVAGVKGKPVWITETGWPVNAPANSTDVAKPGLSEASQYWQSVGCGWAFGKINTWWYIYNDLQAVETETAKPKPPSFGVAASPSDTCGLFDLACPVGAAINPTTVSAAAATATGTCSAAYAKASKVVGGAAVSVRGSVVRAAAFGAMILIARGLLFD</sequence>
<dbReference type="InterPro" id="IPR050732">
    <property type="entry name" value="Beta-glucan_modifiers"/>
</dbReference>
<evidence type="ECO:0000256" key="5">
    <source>
        <dbReference type="ARBA" id="ARBA00022801"/>
    </source>
</evidence>
<evidence type="ECO:0000256" key="3">
    <source>
        <dbReference type="ARBA" id="ARBA00008773"/>
    </source>
</evidence>
<dbReference type="PANTHER" id="PTHR16631:SF13">
    <property type="entry name" value="GLUCAN ENDO-1,3-BETA-GLUCOSIDASE EGLC-RELATED"/>
    <property type="match status" value="1"/>
</dbReference>
<dbReference type="Proteomes" id="UP000664534">
    <property type="component" value="Unassembled WGS sequence"/>
</dbReference>
<comment type="caution">
    <text evidence="7">The sequence shown here is derived from an EMBL/GenBank/DDBJ whole genome shotgun (WGS) entry which is preliminary data.</text>
</comment>
<dbReference type="PANTHER" id="PTHR16631">
    <property type="entry name" value="GLUCAN 1,3-BETA-GLUCOSIDASE"/>
    <property type="match status" value="1"/>
</dbReference>
<protein>
    <recommendedName>
        <fullName evidence="4">glucan endo-1,3-beta-D-glucosidase</fullName>
        <ecNumber evidence="4">3.2.1.39</ecNumber>
    </recommendedName>
</protein>
<keyword evidence="5" id="KW-0378">Hydrolase</keyword>
<comment type="subcellular location">
    <subcellularLocation>
        <location evidence="2">Cell envelope</location>
    </subcellularLocation>
</comment>
<dbReference type="EC" id="3.2.1.39" evidence="4"/>
<dbReference type="InterPro" id="IPR017853">
    <property type="entry name" value="GH"/>
</dbReference>
<keyword evidence="6" id="KW-0732">Signal</keyword>
<organism evidence="7 8">
    <name type="scientific">Imshaugia aleurites</name>
    <dbReference type="NCBI Taxonomy" id="172621"/>
    <lineage>
        <taxon>Eukaryota</taxon>
        <taxon>Fungi</taxon>
        <taxon>Dikarya</taxon>
        <taxon>Ascomycota</taxon>
        <taxon>Pezizomycotina</taxon>
        <taxon>Lecanoromycetes</taxon>
        <taxon>OSLEUM clade</taxon>
        <taxon>Lecanoromycetidae</taxon>
        <taxon>Lecanorales</taxon>
        <taxon>Lecanorineae</taxon>
        <taxon>Parmeliaceae</taxon>
        <taxon>Imshaugia</taxon>
    </lineage>
</organism>
<evidence type="ECO:0000313" key="8">
    <source>
        <dbReference type="Proteomes" id="UP000664534"/>
    </source>
</evidence>
<accession>A0A8H3J1M4</accession>
<evidence type="ECO:0000313" key="7">
    <source>
        <dbReference type="EMBL" id="CAF9939052.1"/>
    </source>
</evidence>